<dbReference type="AlphaFoldDB" id="A0A6B0GL31"/>
<name>A0A6B0GL31_9EURY</name>
<sequence>MTRLPDPMDGISRRRLLRNTALLGTATMLGVGTAASQTSYSFPSTNANNRANGFPYVELVEDGNCEVTLRFVNGTNSLAYFEYRIDGVTPAAATSPHPVVTGSVIYPGVSVDGRGDPAPVVATETLAAAELVEVRLALGGERDWDFDWTPFAVDCDAETKADCKNGGWETFGFRNQGQCLRYVNTGKDSRPE</sequence>
<keyword evidence="2" id="KW-1185">Reference proteome</keyword>
<proteinExistence type="predicted"/>
<organism evidence="1 2">
    <name type="scientific">Halomarina oriensis</name>
    <dbReference type="NCBI Taxonomy" id="671145"/>
    <lineage>
        <taxon>Archaea</taxon>
        <taxon>Methanobacteriati</taxon>
        <taxon>Methanobacteriota</taxon>
        <taxon>Stenosarchaea group</taxon>
        <taxon>Halobacteria</taxon>
        <taxon>Halobacteriales</taxon>
        <taxon>Natronomonadaceae</taxon>
        <taxon>Halomarina</taxon>
    </lineage>
</organism>
<dbReference type="InterPro" id="IPR006311">
    <property type="entry name" value="TAT_signal"/>
</dbReference>
<evidence type="ECO:0000313" key="1">
    <source>
        <dbReference type="EMBL" id="MWG35636.1"/>
    </source>
</evidence>
<accession>A0A6B0GL31</accession>
<dbReference type="EMBL" id="WSZK01000024">
    <property type="protein sequence ID" value="MWG35636.1"/>
    <property type="molecule type" value="Genomic_DNA"/>
</dbReference>
<dbReference type="RefSeq" id="WP_158205309.1">
    <property type="nucleotide sequence ID" value="NZ_WSZK01000024.1"/>
</dbReference>
<dbReference type="PROSITE" id="PS51318">
    <property type="entry name" value="TAT"/>
    <property type="match status" value="1"/>
</dbReference>
<reference evidence="1 2" key="1">
    <citation type="submission" date="2019-12" db="EMBL/GenBank/DDBJ databases">
        <title>Halocatena pleomorpha gen. nov. sp. nov., an extremely halophilic archaeon of family Halobacteriaceae isolated from saltpan soil.</title>
        <authorList>
            <person name="Pal Y."/>
            <person name="Verma A."/>
            <person name="Krishnamurthi S."/>
            <person name="Kumar P."/>
        </authorList>
    </citation>
    <scope>NUCLEOTIDE SEQUENCE [LARGE SCALE GENOMIC DNA]</scope>
    <source>
        <strain evidence="1 2">JCM 16495</strain>
    </source>
</reference>
<protein>
    <submittedName>
        <fullName evidence="1">Uncharacterized protein</fullName>
    </submittedName>
</protein>
<evidence type="ECO:0000313" key="2">
    <source>
        <dbReference type="Proteomes" id="UP000451471"/>
    </source>
</evidence>
<dbReference type="OrthoDB" id="275186at2157"/>
<comment type="caution">
    <text evidence="1">The sequence shown here is derived from an EMBL/GenBank/DDBJ whole genome shotgun (WGS) entry which is preliminary data.</text>
</comment>
<gene>
    <name evidence="1" type="ORF">GQS65_14275</name>
</gene>
<dbReference type="Proteomes" id="UP000451471">
    <property type="component" value="Unassembled WGS sequence"/>
</dbReference>